<dbReference type="Proteomes" id="UP001562457">
    <property type="component" value="Unassembled WGS sequence"/>
</dbReference>
<accession>A0ABQ0D5F4</accession>
<gene>
    <name evidence="1" type="ORF">NHP164001_15960</name>
</gene>
<proteinExistence type="predicted"/>
<sequence>MIDFKKSELIRDIKRKHREEIKNALKKEKQRIDKIYNSIGKEIVDIFQSNDEFKKDFILLVDTYNLQKNKSIFINDNKNDKEIDIVVENKNI</sequence>
<organism evidence="1 2">
    <name type="scientific">Helicobacter trogontum</name>
    <dbReference type="NCBI Taxonomy" id="50960"/>
    <lineage>
        <taxon>Bacteria</taxon>
        <taxon>Pseudomonadati</taxon>
        <taxon>Campylobacterota</taxon>
        <taxon>Epsilonproteobacteria</taxon>
        <taxon>Campylobacterales</taxon>
        <taxon>Helicobacteraceae</taxon>
        <taxon>Helicobacter</taxon>
    </lineage>
</organism>
<name>A0ABQ0D5F4_9HELI</name>
<protein>
    <submittedName>
        <fullName evidence="1">Uncharacterized protein</fullName>
    </submittedName>
</protein>
<keyword evidence="2" id="KW-1185">Reference proteome</keyword>
<evidence type="ECO:0000313" key="1">
    <source>
        <dbReference type="EMBL" id="GAB0173576.1"/>
    </source>
</evidence>
<dbReference type="EMBL" id="BAAFHN010000046">
    <property type="protein sequence ID" value="GAB0173576.1"/>
    <property type="molecule type" value="Genomic_DNA"/>
</dbReference>
<comment type="caution">
    <text evidence="1">The sequence shown here is derived from an EMBL/GenBank/DDBJ whole genome shotgun (WGS) entry which is preliminary data.</text>
</comment>
<dbReference type="RefSeq" id="WP_369607652.1">
    <property type="nucleotide sequence ID" value="NZ_BAAFHN010000046.1"/>
</dbReference>
<reference evidence="1 2" key="1">
    <citation type="submission" date="2024-06" db="EMBL/GenBank/DDBJ databases">
        <title>Draft genome sequence of Helicobacter trogontum NHP16-4001.</title>
        <authorList>
            <person name="Rimbara E."/>
            <person name="Suzuki M."/>
        </authorList>
    </citation>
    <scope>NUCLEOTIDE SEQUENCE [LARGE SCALE GENOMIC DNA]</scope>
    <source>
        <strain evidence="1 2">NHP16-4001</strain>
    </source>
</reference>
<evidence type="ECO:0000313" key="2">
    <source>
        <dbReference type="Proteomes" id="UP001562457"/>
    </source>
</evidence>